<feature type="compositionally biased region" description="Low complexity" evidence="1">
    <location>
        <begin position="109"/>
        <end position="126"/>
    </location>
</feature>
<evidence type="ECO:0000313" key="3">
    <source>
        <dbReference type="Proteomes" id="UP000005408"/>
    </source>
</evidence>
<feature type="region of interest" description="Disordered" evidence="1">
    <location>
        <begin position="99"/>
        <end position="126"/>
    </location>
</feature>
<evidence type="ECO:0000256" key="1">
    <source>
        <dbReference type="SAM" id="MobiDB-lite"/>
    </source>
</evidence>
<organism evidence="2 3">
    <name type="scientific">Magallana gigas</name>
    <name type="common">Pacific oyster</name>
    <name type="synonym">Crassostrea gigas</name>
    <dbReference type="NCBI Taxonomy" id="29159"/>
    <lineage>
        <taxon>Eukaryota</taxon>
        <taxon>Metazoa</taxon>
        <taxon>Spiralia</taxon>
        <taxon>Lophotrochozoa</taxon>
        <taxon>Mollusca</taxon>
        <taxon>Bivalvia</taxon>
        <taxon>Autobranchia</taxon>
        <taxon>Pteriomorphia</taxon>
        <taxon>Ostreida</taxon>
        <taxon>Ostreoidea</taxon>
        <taxon>Ostreidae</taxon>
        <taxon>Magallana</taxon>
    </lineage>
</organism>
<reference evidence="2" key="1">
    <citation type="submission" date="2022-08" db="UniProtKB">
        <authorList>
            <consortium name="EnsemblMetazoa"/>
        </authorList>
    </citation>
    <scope>IDENTIFICATION</scope>
    <source>
        <strain evidence="2">05x7-T-G4-1.051#20</strain>
    </source>
</reference>
<name>A0A8W8JJQ1_MAGGI</name>
<dbReference type="Proteomes" id="UP000005408">
    <property type="component" value="Unassembled WGS sequence"/>
</dbReference>
<dbReference type="EnsemblMetazoa" id="G1976.1">
    <property type="protein sequence ID" value="G1976.1:cds"/>
    <property type="gene ID" value="G1976"/>
</dbReference>
<proteinExistence type="predicted"/>
<evidence type="ECO:0000313" key="2">
    <source>
        <dbReference type="EnsemblMetazoa" id="G1976.1:cds"/>
    </source>
</evidence>
<dbReference type="AlphaFoldDB" id="A0A8W8JJQ1"/>
<sequence>MYQGEIEFESDECLKYKDSKKKTKKRRRVLVPANKTAADVEDADAILKKSKKEKNEKAAQKHTAITTAEELFKCSFLTASHATNDASLNNIEVPLTSSPAPSCTPDYEPISPVKSSSPQSQSSQACSVDSLPHFNRVYLTNTDAGANVSSCPATSSQSGSFLSALSDNGCGESLKKNSSESAKETSDGQSNHYLPKRGICVDKCYVVAENPENFTIPRGYVKFVEGHDIYIEAKWLSNVKSLFRGKTKPHCLKLIMNGLYEPNEIQKKTAMILLQTPLSQALKVTTLGMDSTDIVKAINTKIGTSMCHAIKENRLSK</sequence>
<accession>A0A8W8JJQ1</accession>
<protein>
    <submittedName>
        <fullName evidence="2">Uncharacterized protein</fullName>
    </submittedName>
</protein>
<keyword evidence="3" id="KW-1185">Reference proteome</keyword>